<protein>
    <submittedName>
        <fullName evidence="1">Uncharacterized protein</fullName>
    </submittedName>
</protein>
<accession>A0A0K9NUH5</accession>
<keyword evidence="2" id="KW-1185">Reference proteome</keyword>
<dbReference type="Proteomes" id="UP000036987">
    <property type="component" value="Unassembled WGS sequence"/>
</dbReference>
<evidence type="ECO:0000313" key="2">
    <source>
        <dbReference type="Proteomes" id="UP000036987"/>
    </source>
</evidence>
<name>A0A0K9NUH5_ZOSMR</name>
<gene>
    <name evidence="1" type="ORF">ZOSMA_59G00060</name>
</gene>
<reference evidence="2" key="1">
    <citation type="journal article" date="2016" name="Nature">
        <title>The genome of the seagrass Zostera marina reveals angiosperm adaptation to the sea.</title>
        <authorList>
            <person name="Olsen J.L."/>
            <person name="Rouze P."/>
            <person name="Verhelst B."/>
            <person name="Lin Y.-C."/>
            <person name="Bayer T."/>
            <person name="Collen J."/>
            <person name="Dattolo E."/>
            <person name="De Paoli E."/>
            <person name="Dittami S."/>
            <person name="Maumus F."/>
            <person name="Michel G."/>
            <person name="Kersting A."/>
            <person name="Lauritano C."/>
            <person name="Lohaus R."/>
            <person name="Toepel M."/>
            <person name="Tonon T."/>
            <person name="Vanneste K."/>
            <person name="Amirebrahimi M."/>
            <person name="Brakel J."/>
            <person name="Bostroem C."/>
            <person name="Chovatia M."/>
            <person name="Grimwood J."/>
            <person name="Jenkins J.W."/>
            <person name="Jueterbock A."/>
            <person name="Mraz A."/>
            <person name="Stam W.T."/>
            <person name="Tice H."/>
            <person name="Bornberg-Bauer E."/>
            <person name="Green P.J."/>
            <person name="Pearson G.A."/>
            <person name="Procaccini G."/>
            <person name="Duarte C.M."/>
            <person name="Schmutz J."/>
            <person name="Reusch T.B.H."/>
            <person name="Van de Peer Y."/>
        </authorList>
    </citation>
    <scope>NUCLEOTIDE SEQUENCE [LARGE SCALE GENOMIC DNA]</scope>
    <source>
        <strain evidence="2">cv. Finnish</strain>
    </source>
</reference>
<organism evidence="1 2">
    <name type="scientific">Zostera marina</name>
    <name type="common">Eelgrass</name>
    <dbReference type="NCBI Taxonomy" id="29655"/>
    <lineage>
        <taxon>Eukaryota</taxon>
        <taxon>Viridiplantae</taxon>
        <taxon>Streptophyta</taxon>
        <taxon>Embryophyta</taxon>
        <taxon>Tracheophyta</taxon>
        <taxon>Spermatophyta</taxon>
        <taxon>Magnoliopsida</taxon>
        <taxon>Liliopsida</taxon>
        <taxon>Zosteraceae</taxon>
        <taxon>Zostera</taxon>
    </lineage>
</organism>
<sequence>MSTTSTASCHFPSVVARQTSNSSMEVVGRAFVPRCRSRRSRASRGLSDLPTTDLRHFLQSPLHIVVNQQFRCAFGYFELPQLLALDDPVSRSTGQTEIGSGSLRRAKSHPMPNYLQVETIVCVATSNDDDGRHKMGSSAVRN</sequence>
<dbReference type="EMBL" id="LFYR01001622">
    <property type="protein sequence ID" value="KMZ60446.1"/>
    <property type="molecule type" value="Genomic_DNA"/>
</dbReference>
<comment type="caution">
    <text evidence="1">The sequence shown here is derived from an EMBL/GenBank/DDBJ whole genome shotgun (WGS) entry which is preliminary data.</text>
</comment>
<dbReference type="AlphaFoldDB" id="A0A0K9NUH5"/>
<proteinExistence type="predicted"/>
<evidence type="ECO:0000313" key="1">
    <source>
        <dbReference type="EMBL" id="KMZ60446.1"/>
    </source>
</evidence>